<sequence>MNFYHRLYTISKHFLMLSLVMVFATGCGGTLKNSWLNFRAYYNTYYNAEQNYRAGLTKVKKQSVEINPQEPVRVHSPTVQAGNNDFKKAIKKGARILRKFPDSKWLDDALLLIGKSYYYRHEFYRALQKFEELLNASESPKMEQIAIIWKGRTQLELKKYSEGISFLKSELANYPADWSIRQKAEINILLAEHYAMVQNWQQAEEILSEAITNLEKKKILGRSYFLHGQLLERLERYGEAFYAYSQVSEHFPNFEYVYWAGVKQGDVARKMGNLSQAISIYTRLRRDDKNYERIDELNFKISRTIEMKGGISVAEQSYKRILSKNSIPRTLKGKIYFRLGKIYSNFYEKFDVAAAYFDSSSAMGSQQQTGKNGLAAQTLAEAYGDYTQLQHKVAHTDSLLWLGSLSPEQLDSVISEKRERKRRALLKKRDNAKAERLINRGISSSKNNNETRSSIHGFLNHKNNELIARGKKEFQIIWGNRPLTDNWRRIQAVGQSRDEVFAGDSKQENQLTATLDTDKRAGLNIDISEIPQTKKAKKKLRKEQATALYEMGNLLFMNLGMPDSASSYFRKVIASGVNADLRPRAMYSLYEIYNTEGQTDSLKYWRSRILKEYPQSRYAYIIRSGNRKADSEYVSDSTTVRLKEQYHQLISSEKKVAPGQLRRLALSHRSSKMAPYIYYQAIKRYARQARTVSDSISSGERAFIDSTRFDTTLPVIDVDSTRDELENTYWDSVRIAVHEFDTTFTNAKQRSKVKQLKSFLENRRAKEENVATCEEFGLSLTIKPNMQAFLSKVNFPDELKGRSLSGEVTYSFLVDQKGNIESYKLMSNRTSLGIEEAFEKAFDENLQFKAFESEEVPLQLRCTKTFPIQQ</sequence>
<evidence type="ECO:0000259" key="1">
    <source>
        <dbReference type="PROSITE" id="PS52015"/>
    </source>
</evidence>
<dbReference type="Gene3D" id="1.25.40.10">
    <property type="entry name" value="Tetratricopeptide repeat domain"/>
    <property type="match status" value="3"/>
</dbReference>
<dbReference type="InterPro" id="IPR037682">
    <property type="entry name" value="TonB_C"/>
</dbReference>
<dbReference type="GO" id="GO:0055085">
    <property type="term" value="P:transmembrane transport"/>
    <property type="evidence" value="ECO:0007669"/>
    <property type="project" value="InterPro"/>
</dbReference>
<comment type="caution">
    <text evidence="2">The sequence shown here is derived from an EMBL/GenBank/DDBJ whole genome shotgun (WGS) entry which is preliminary data.</text>
</comment>
<dbReference type="SUPFAM" id="SSF48452">
    <property type="entry name" value="TPR-like"/>
    <property type="match status" value="1"/>
</dbReference>
<dbReference type="PROSITE" id="PS52015">
    <property type="entry name" value="TONB_CTD"/>
    <property type="match status" value="1"/>
</dbReference>
<dbReference type="Proteomes" id="UP000479132">
    <property type="component" value="Unassembled WGS sequence"/>
</dbReference>
<organism evidence="2 3">
    <name type="scientific">Fodinibius halophilus</name>
    <dbReference type="NCBI Taxonomy" id="1736908"/>
    <lineage>
        <taxon>Bacteria</taxon>
        <taxon>Pseudomonadati</taxon>
        <taxon>Balneolota</taxon>
        <taxon>Balneolia</taxon>
        <taxon>Balneolales</taxon>
        <taxon>Balneolaceae</taxon>
        <taxon>Fodinibius</taxon>
    </lineage>
</organism>
<feature type="domain" description="TonB C-terminal" evidence="1">
    <location>
        <begin position="780"/>
        <end position="870"/>
    </location>
</feature>
<dbReference type="EMBL" id="JAALLS010000005">
    <property type="protein sequence ID" value="NGP87867.1"/>
    <property type="molecule type" value="Genomic_DNA"/>
</dbReference>
<evidence type="ECO:0000313" key="3">
    <source>
        <dbReference type="Proteomes" id="UP000479132"/>
    </source>
</evidence>
<protein>
    <recommendedName>
        <fullName evidence="1">TonB C-terminal domain-containing protein</fullName>
    </recommendedName>
</protein>
<proteinExistence type="predicted"/>
<reference evidence="2 3" key="1">
    <citation type="submission" date="2020-02" db="EMBL/GenBank/DDBJ databases">
        <title>Aliifodinibius halophilus 2W32, complete genome.</title>
        <authorList>
            <person name="Li Y."/>
            <person name="Wu S."/>
        </authorList>
    </citation>
    <scope>NUCLEOTIDE SEQUENCE [LARGE SCALE GENOMIC DNA]</scope>
    <source>
        <strain evidence="2 3">2W32</strain>
    </source>
</reference>
<dbReference type="AlphaFoldDB" id="A0A6M1T1J4"/>
<dbReference type="PANTHER" id="PTHR12558:SF13">
    <property type="entry name" value="CELL DIVISION CYCLE PROTEIN 27 HOMOLOG"/>
    <property type="match status" value="1"/>
</dbReference>
<dbReference type="SMART" id="SM00028">
    <property type="entry name" value="TPR"/>
    <property type="match status" value="4"/>
</dbReference>
<accession>A0A6M1T1J4</accession>
<dbReference type="PROSITE" id="PS51257">
    <property type="entry name" value="PROKAR_LIPOPROTEIN"/>
    <property type="match status" value="1"/>
</dbReference>
<dbReference type="InterPro" id="IPR011990">
    <property type="entry name" value="TPR-like_helical_dom_sf"/>
</dbReference>
<evidence type="ECO:0000313" key="2">
    <source>
        <dbReference type="EMBL" id="NGP87867.1"/>
    </source>
</evidence>
<keyword evidence="3" id="KW-1185">Reference proteome</keyword>
<name>A0A6M1T1J4_9BACT</name>
<gene>
    <name evidence="2" type="ORF">G3569_05850</name>
</gene>
<dbReference type="RefSeq" id="WP_165267013.1">
    <property type="nucleotide sequence ID" value="NZ_JAALLS010000005.1"/>
</dbReference>
<dbReference type="PANTHER" id="PTHR12558">
    <property type="entry name" value="CELL DIVISION CYCLE 16,23,27"/>
    <property type="match status" value="1"/>
</dbReference>
<dbReference type="InterPro" id="IPR019734">
    <property type="entry name" value="TPR_rpt"/>
</dbReference>